<reference evidence="2 3" key="1">
    <citation type="submission" date="2016-10" db="EMBL/GenBank/DDBJ databases">
        <authorList>
            <person name="de Groot N.N."/>
        </authorList>
    </citation>
    <scope>NUCLEOTIDE SEQUENCE [LARGE SCALE GENOMIC DNA]</scope>
    <source>
        <strain evidence="2 3">DSM 18346</strain>
    </source>
</reference>
<gene>
    <name evidence="2" type="ORF">SAMN05660472_00979</name>
</gene>
<protein>
    <submittedName>
        <fullName evidence="2">Calcineurin-like phosphoesterase</fullName>
    </submittedName>
</protein>
<dbReference type="InterPro" id="IPR004843">
    <property type="entry name" value="Calcineurin-like_PHP"/>
</dbReference>
<accession>A0A1G8ZVF9</accession>
<feature type="domain" description="Calcineurin-like phosphoesterase" evidence="1">
    <location>
        <begin position="33"/>
        <end position="165"/>
    </location>
</feature>
<dbReference type="Proteomes" id="UP000198718">
    <property type="component" value="Unassembled WGS sequence"/>
</dbReference>
<dbReference type="GO" id="GO:0016787">
    <property type="term" value="F:hydrolase activity"/>
    <property type="evidence" value="ECO:0007669"/>
    <property type="project" value="InterPro"/>
</dbReference>
<proteinExistence type="predicted"/>
<name>A0A1G8ZVF9_9FIRM</name>
<evidence type="ECO:0000313" key="3">
    <source>
        <dbReference type="Proteomes" id="UP000198718"/>
    </source>
</evidence>
<dbReference type="Pfam" id="PF00149">
    <property type="entry name" value="Metallophos"/>
    <property type="match status" value="1"/>
</dbReference>
<organism evidence="2 3">
    <name type="scientific">Natronincola ferrireducens</name>
    <dbReference type="NCBI Taxonomy" id="393762"/>
    <lineage>
        <taxon>Bacteria</taxon>
        <taxon>Bacillati</taxon>
        <taxon>Bacillota</taxon>
        <taxon>Clostridia</taxon>
        <taxon>Peptostreptococcales</taxon>
        <taxon>Natronincolaceae</taxon>
        <taxon>Natronincola</taxon>
    </lineage>
</organism>
<keyword evidence="3" id="KW-1185">Reference proteome</keyword>
<dbReference type="AlphaFoldDB" id="A0A1G8ZVF9"/>
<dbReference type="Gene3D" id="3.60.21.10">
    <property type="match status" value="1"/>
</dbReference>
<dbReference type="OrthoDB" id="2111073at2"/>
<evidence type="ECO:0000313" key="2">
    <source>
        <dbReference type="EMBL" id="SDK19033.1"/>
    </source>
</evidence>
<dbReference type="InterPro" id="IPR029052">
    <property type="entry name" value="Metallo-depent_PP-like"/>
</dbReference>
<dbReference type="EMBL" id="FNFP01000001">
    <property type="protein sequence ID" value="SDK19033.1"/>
    <property type="molecule type" value="Genomic_DNA"/>
</dbReference>
<sequence length="207" mass="23927">MKIYEKIKEVMGLIVDKPYLPIGLQEAKGPFLLHISDTPQEIYPYILRLVKTLRPAYIVHTGDMVDDIKLEILPNQIDRYKIALNKFITGLESSTSAMIYYVMGNHDAYEVVKEISIKGIPLTKGHIMIEGIDFYVNHYHIEDSSKKDYYLYGHSFEPKAYKTDEYVGLNGLNVINVLDLTTKVIYALPYPFATNQFRKMKQRRIGL</sequence>
<evidence type="ECO:0000259" key="1">
    <source>
        <dbReference type="Pfam" id="PF00149"/>
    </source>
</evidence>
<dbReference type="SUPFAM" id="SSF56300">
    <property type="entry name" value="Metallo-dependent phosphatases"/>
    <property type="match status" value="1"/>
</dbReference>
<dbReference type="CDD" id="cd00838">
    <property type="entry name" value="MPP_superfamily"/>
    <property type="match status" value="1"/>
</dbReference>
<dbReference type="RefSeq" id="WP_090551050.1">
    <property type="nucleotide sequence ID" value="NZ_FNFP01000001.1"/>
</dbReference>
<dbReference type="STRING" id="393762.SAMN05660472_00979"/>